<feature type="transmembrane region" description="Helical" evidence="1">
    <location>
        <begin position="16"/>
        <end position="40"/>
    </location>
</feature>
<evidence type="ECO:0000256" key="1">
    <source>
        <dbReference type="SAM" id="Phobius"/>
    </source>
</evidence>
<gene>
    <name evidence="2" type="ORF">OD459_10400</name>
</gene>
<keyword evidence="1" id="KW-0812">Transmembrane</keyword>
<dbReference type="RefSeq" id="WP_048009554.1">
    <property type="nucleotide sequence ID" value="NZ_CP085255.1"/>
</dbReference>
<keyword evidence="1" id="KW-0472">Membrane</keyword>
<evidence type="ECO:0008006" key="4">
    <source>
        <dbReference type="Google" id="ProtNLM"/>
    </source>
</evidence>
<reference evidence="2" key="1">
    <citation type="submission" date="2022-10" db="EMBL/GenBank/DDBJ databases">
        <title>Mechanism of multi-heavy metal repair in Cytobacillus Firmus M7.</title>
        <authorList>
            <person name="Li X."/>
            <person name="Yu C."/>
        </authorList>
    </citation>
    <scope>NUCLEOTIDE SEQUENCE</scope>
    <source>
        <strain evidence="2">M7</strain>
    </source>
</reference>
<dbReference type="Proteomes" id="UP001163104">
    <property type="component" value="Chromosome"/>
</dbReference>
<keyword evidence="1" id="KW-1133">Transmembrane helix</keyword>
<accession>A0AA46Q5T9</accession>
<proteinExistence type="predicted"/>
<protein>
    <recommendedName>
        <fullName evidence="4">DUF4083 domain-containing protein</fullName>
    </recommendedName>
</protein>
<organism evidence="2 3">
    <name type="scientific">Cytobacillus firmus</name>
    <name type="common">Bacillus firmus</name>
    <dbReference type="NCBI Taxonomy" id="1399"/>
    <lineage>
        <taxon>Bacteria</taxon>
        <taxon>Bacillati</taxon>
        <taxon>Bacillota</taxon>
        <taxon>Bacilli</taxon>
        <taxon>Bacillales</taxon>
        <taxon>Bacillaceae</taxon>
        <taxon>Cytobacillus</taxon>
    </lineage>
</organism>
<dbReference type="EMBL" id="CP107027">
    <property type="protein sequence ID" value="UYG97394.1"/>
    <property type="molecule type" value="Genomic_DNA"/>
</dbReference>
<name>A0AA46Q5T9_CYTFI</name>
<sequence length="66" mass="7771">MNLFTFALAGLNAGDILFQLLAFAFLLTIPGILVIFFFIFKRRNDRLKRMEEKLDQILFKMESKNK</sequence>
<dbReference type="AlphaFoldDB" id="A0AA46Q5T9"/>
<evidence type="ECO:0000313" key="2">
    <source>
        <dbReference type="EMBL" id="UYG97394.1"/>
    </source>
</evidence>
<evidence type="ECO:0000313" key="3">
    <source>
        <dbReference type="Proteomes" id="UP001163104"/>
    </source>
</evidence>